<organism evidence="2 3">
    <name type="scientific">Puccinia coronata f. sp. avenae</name>
    <dbReference type="NCBI Taxonomy" id="200324"/>
    <lineage>
        <taxon>Eukaryota</taxon>
        <taxon>Fungi</taxon>
        <taxon>Dikarya</taxon>
        <taxon>Basidiomycota</taxon>
        <taxon>Pucciniomycotina</taxon>
        <taxon>Pucciniomycetes</taxon>
        <taxon>Pucciniales</taxon>
        <taxon>Pucciniaceae</taxon>
        <taxon>Puccinia</taxon>
    </lineage>
</organism>
<comment type="caution">
    <text evidence="2">The sequence shown here is derived from an EMBL/GenBank/DDBJ whole genome shotgun (WGS) entry which is preliminary data.</text>
</comment>
<feature type="region of interest" description="Disordered" evidence="1">
    <location>
        <begin position="273"/>
        <end position="306"/>
    </location>
</feature>
<evidence type="ECO:0000256" key="1">
    <source>
        <dbReference type="SAM" id="MobiDB-lite"/>
    </source>
</evidence>
<feature type="region of interest" description="Disordered" evidence="1">
    <location>
        <begin position="1"/>
        <end position="21"/>
    </location>
</feature>
<proteinExistence type="predicted"/>
<name>A0A2N5TBR2_9BASI</name>
<dbReference type="AlphaFoldDB" id="A0A2N5TBR2"/>
<gene>
    <name evidence="2" type="ORF">PCASD_14591</name>
</gene>
<evidence type="ECO:0000313" key="3">
    <source>
        <dbReference type="Proteomes" id="UP000235392"/>
    </source>
</evidence>
<dbReference type="EMBL" id="PGCI01000651">
    <property type="protein sequence ID" value="PLW22838.1"/>
    <property type="molecule type" value="Genomic_DNA"/>
</dbReference>
<dbReference type="Proteomes" id="UP000235392">
    <property type="component" value="Unassembled WGS sequence"/>
</dbReference>
<reference evidence="2 3" key="1">
    <citation type="submission" date="2017-11" db="EMBL/GenBank/DDBJ databases">
        <title>De novo assembly and phasing of dikaryotic genomes from two isolates of Puccinia coronata f. sp. avenae, the causal agent of oat crown rust.</title>
        <authorList>
            <person name="Miller M.E."/>
            <person name="Zhang Y."/>
            <person name="Omidvar V."/>
            <person name="Sperschneider J."/>
            <person name="Schwessinger B."/>
            <person name="Raley C."/>
            <person name="Palmer J.M."/>
            <person name="Garnica D."/>
            <person name="Upadhyaya N."/>
            <person name="Rathjen J."/>
            <person name="Taylor J.M."/>
            <person name="Park R.F."/>
            <person name="Dodds P.N."/>
            <person name="Hirsch C.D."/>
            <person name="Kianian S.F."/>
            <person name="Figueroa M."/>
        </authorList>
    </citation>
    <scope>NUCLEOTIDE SEQUENCE [LARGE SCALE GENOMIC DNA]</scope>
    <source>
        <strain evidence="2">12SD80</strain>
    </source>
</reference>
<accession>A0A2N5TBR2</accession>
<sequence length="348" mass="38201">MADTSNNPNDRSADGNQTADSSDLATAKDWFKKDNSNCIGCLEELLLAMNIKNKGAAQPEIEPFLRRIHGVQIFFGTKDVIESADKIKIVGNLIAEINLQLFYANKATGFFTKSWEEFKTRLFDFALPTDWRSGLQQQIRELEILFNFDALGPSKLADLQLAQFLVYSLPDGLQDRVNKQQLLETVLFAYSPFEKQVNASFLALQRPAKTPAAARLTPSAPPSLARDDFIWRVHLYLDSRGLCHFCKKHCGSAASACPGPLNRSHVDIPSSFVTPAKPPDYSAPRAWNGPPTTPGRPTQAPAGQPSACAASVAGIADTTPLEVQVAGLTVDAVIREDARWDSYFDDEG</sequence>
<evidence type="ECO:0000313" key="2">
    <source>
        <dbReference type="EMBL" id="PLW22838.1"/>
    </source>
</evidence>
<protein>
    <submittedName>
        <fullName evidence="2">Uncharacterized protein</fullName>
    </submittedName>
</protein>